<proteinExistence type="predicted"/>
<feature type="transmembrane region" description="Helical" evidence="1">
    <location>
        <begin position="6"/>
        <end position="27"/>
    </location>
</feature>
<dbReference type="Proteomes" id="UP001054945">
    <property type="component" value="Unassembled WGS sequence"/>
</dbReference>
<keyword evidence="1" id="KW-1133">Transmembrane helix</keyword>
<keyword evidence="3" id="KW-1185">Reference proteome</keyword>
<evidence type="ECO:0000256" key="1">
    <source>
        <dbReference type="SAM" id="Phobius"/>
    </source>
</evidence>
<feature type="transmembrane region" description="Helical" evidence="1">
    <location>
        <begin position="197"/>
        <end position="219"/>
    </location>
</feature>
<protein>
    <submittedName>
        <fullName evidence="2">Uncharacterized protein</fullName>
    </submittedName>
</protein>
<dbReference type="AlphaFoldDB" id="A0AAV4VT75"/>
<evidence type="ECO:0000313" key="2">
    <source>
        <dbReference type="EMBL" id="GIY72974.1"/>
    </source>
</evidence>
<reference evidence="2 3" key="1">
    <citation type="submission" date="2021-06" db="EMBL/GenBank/DDBJ databases">
        <title>Caerostris extrusa draft genome.</title>
        <authorList>
            <person name="Kono N."/>
            <person name="Arakawa K."/>
        </authorList>
    </citation>
    <scope>NUCLEOTIDE SEQUENCE [LARGE SCALE GENOMIC DNA]</scope>
</reference>
<gene>
    <name evidence="2" type="ORF">CEXT_118781</name>
</gene>
<dbReference type="EMBL" id="BPLR01015015">
    <property type="protein sequence ID" value="GIY72974.1"/>
    <property type="molecule type" value="Genomic_DNA"/>
</dbReference>
<sequence>MAEENSYNTLYLHNVIIEFISFVVILIEDHGPRSLRNINNHLNFFSKDIYNFIEIFNGKDTEEKIGDMLCTTTPIFDVKERILYLSDNYRHFKQLIYKEFLTSKIIDLVLRGICFVKDICRNLNMNSIINIEEDNLKTMLKRSTYFSLNSDNVIVLHFHGLLGFNNHIYNGVVKYFQSYLQNINLLTYNEIKWHAKFVPSCSVLNCLVIFCVLHVSTIFKCEKDEVRLKKKFKRKNSGNKIINVEELKIKSSEAIPVGQIVSRALGPVLRNWTGEITQVTKSNGLIQCVVNFANSYGIFVIYFYKSALKYVCELEDLRDYLSIRDSVEFDAEFSEEEIQQGIFWQAIHVRVTKQALKKSKFEIDIDADMYMEKIKCNYNTFKVSSKTCKNCTANYCALESDIKNINKTVRGKESFSNSTNLNIKKATNLCCKQSKPLKNSYTLSQYHTLNGVVATNMLKSDDIILQSPTEELTTDKRIPKDYLNKKDVTIQDSKICNSNLQVQEQHISKVDLAVNKSIVSIASKEINHPKNFEVCDNKEEAIKDYDRKTLIPSSDKSFFQEVNGKNLHSKSDLISLEKNEDST</sequence>
<accession>A0AAV4VT75</accession>
<organism evidence="2 3">
    <name type="scientific">Caerostris extrusa</name>
    <name type="common">Bark spider</name>
    <name type="synonym">Caerostris bankana</name>
    <dbReference type="NCBI Taxonomy" id="172846"/>
    <lineage>
        <taxon>Eukaryota</taxon>
        <taxon>Metazoa</taxon>
        <taxon>Ecdysozoa</taxon>
        <taxon>Arthropoda</taxon>
        <taxon>Chelicerata</taxon>
        <taxon>Arachnida</taxon>
        <taxon>Araneae</taxon>
        <taxon>Araneomorphae</taxon>
        <taxon>Entelegynae</taxon>
        <taxon>Araneoidea</taxon>
        <taxon>Araneidae</taxon>
        <taxon>Caerostris</taxon>
    </lineage>
</organism>
<keyword evidence="1" id="KW-0812">Transmembrane</keyword>
<comment type="caution">
    <text evidence="2">The sequence shown here is derived from an EMBL/GenBank/DDBJ whole genome shotgun (WGS) entry which is preliminary data.</text>
</comment>
<keyword evidence="1" id="KW-0472">Membrane</keyword>
<name>A0AAV4VT75_CAEEX</name>
<evidence type="ECO:0000313" key="3">
    <source>
        <dbReference type="Proteomes" id="UP001054945"/>
    </source>
</evidence>